<dbReference type="GO" id="GO:0016020">
    <property type="term" value="C:membrane"/>
    <property type="evidence" value="ECO:0007669"/>
    <property type="project" value="InterPro"/>
</dbReference>
<proteinExistence type="inferred from homology"/>
<dbReference type="Pfam" id="PF01066">
    <property type="entry name" value="CDP-OH_P_transf"/>
    <property type="match status" value="1"/>
</dbReference>
<name>A0A432Y0R8_9GAMM</name>
<gene>
    <name evidence="4" type="ORF">CWI69_03775</name>
</gene>
<evidence type="ECO:0000256" key="1">
    <source>
        <dbReference type="ARBA" id="ARBA00022679"/>
    </source>
</evidence>
<evidence type="ECO:0008006" key="6">
    <source>
        <dbReference type="Google" id="ProtNLM"/>
    </source>
</evidence>
<dbReference type="InterPro" id="IPR048254">
    <property type="entry name" value="CDP_ALCOHOL_P_TRANSF_CS"/>
</dbReference>
<evidence type="ECO:0000313" key="4">
    <source>
        <dbReference type="EMBL" id="RUO54537.1"/>
    </source>
</evidence>
<organism evidence="4 5">
    <name type="scientific">Pseudidiomarina halophila</name>
    <dbReference type="NCBI Taxonomy" id="1449799"/>
    <lineage>
        <taxon>Bacteria</taxon>
        <taxon>Pseudomonadati</taxon>
        <taxon>Pseudomonadota</taxon>
        <taxon>Gammaproteobacteria</taxon>
        <taxon>Alteromonadales</taxon>
        <taxon>Idiomarinaceae</taxon>
        <taxon>Pseudidiomarina</taxon>
    </lineage>
</organism>
<dbReference type="Gene3D" id="1.20.120.1760">
    <property type="match status" value="1"/>
</dbReference>
<sequence>MIDAILYRRLRPVLDGVAKPLVRLGVGANTVTIVGFIIGLGALPALAWQRYDLALLCILLNRLSDGLDGAIARHTQPTDAGGYLDSVMDFIFYSSVPFGFLLADPGTFGVVAGLLMFSFMGTAATFLAFAVLAGKHGIVNPNYPNKSLHYMGGITEGFETILAFVVFCLWPAAFPVTGLIFAGLCWLTALTRLYLGFQTLRQLPPVVERELPKGS</sequence>
<comment type="caution">
    <text evidence="4">The sequence shown here is derived from an EMBL/GenBank/DDBJ whole genome shotgun (WGS) entry which is preliminary data.</text>
</comment>
<keyword evidence="1 2" id="KW-0808">Transferase</keyword>
<keyword evidence="3" id="KW-0812">Transmembrane</keyword>
<dbReference type="GO" id="GO:0008654">
    <property type="term" value="P:phospholipid biosynthetic process"/>
    <property type="evidence" value="ECO:0007669"/>
    <property type="project" value="InterPro"/>
</dbReference>
<feature type="transmembrane region" description="Helical" evidence="3">
    <location>
        <begin position="21"/>
        <end position="46"/>
    </location>
</feature>
<protein>
    <recommendedName>
        <fullName evidence="6">CDP-alcohol phosphatidyltransferase family protein</fullName>
    </recommendedName>
</protein>
<dbReference type="PROSITE" id="PS00379">
    <property type="entry name" value="CDP_ALCOHOL_P_TRANSF"/>
    <property type="match status" value="1"/>
</dbReference>
<reference evidence="5" key="1">
    <citation type="journal article" date="2018" name="Front. Microbiol.">
        <title>Genome-Based Analysis Reveals the Taxonomy and Diversity of the Family Idiomarinaceae.</title>
        <authorList>
            <person name="Liu Y."/>
            <person name="Lai Q."/>
            <person name="Shao Z."/>
        </authorList>
    </citation>
    <scope>NUCLEOTIDE SEQUENCE [LARGE SCALE GENOMIC DNA]</scope>
    <source>
        <strain evidence="5">BH195</strain>
    </source>
</reference>
<dbReference type="EMBL" id="PIPW01000001">
    <property type="protein sequence ID" value="RUO54537.1"/>
    <property type="molecule type" value="Genomic_DNA"/>
</dbReference>
<evidence type="ECO:0000256" key="2">
    <source>
        <dbReference type="RuleBase" id="RU003750"/>
    </source>
</evidence>
<dbReference type="InterPro" id="IPR043130">
    <property type="entry name" value="CDP-OH_PTrfase_TM_dom"/>
</dbReference>
<evidence type="ECO:0000313" key="5">
    <source>
        <dbReference type="Proteomes" id="UP000287198"/>
    </source>
</evidence>
<dbReference type="OrthoDB" id="9790577at2"/>
<dbReference type="InterPro" id="IPR000462">
    <property type="entry name" value="CDP-OH_P_trans"/>
</dbReference>
<comment type="similarity">
    <text evidence="2">Belongs to the CDP-alcohol phosphatidyltransferase class-I family.</text>
</comment>
<evidence type="ECO:0000256" key="3">
    <source>
        <dbReference type="SAM" id="Phobius"/>
    </source>
</evidence>
<feature type="transmembrane region" description="Helical" evidence="3">
    <location>
        <begin position="153"/>
        <end position="172"/>
    </location>
</feature>
<dbReference type="Proteomes" id="UP000287198">
    <property type="component" value="Unassembled WGS sequence"/>
</dbReference>
<dbReference type="GO" id="GO:0016780">
    <property type="term" value="F:phosphotransferase activity, for other substituted phosphate groups"/>
    <property type="evidence" value="ECO:0007669"/>
    <property type="project" value="InterPro"/>
</dbReference>
<dbReference type="AlphaFoldDB" id="A0A432Y0R8"/>
<dbReference type="RefSeq" id="WP_126762016.1">
    <property type="nucleotide sequence ID" value="NZ_JBHLTZ010000004.1"/>
</dbReference>
<accession>A0A432Y0R8</accession>
<keyword evidence="5" id="KW-1185">Reference proteome</keyword>
<feature type="transmembrane region" description="Helical" evidence="3">
    <location>
        <begin position="108"/>
        <end position="132"/>
    </location>
</feature>
<keyword evidence="3" id="KW-1133">Transmembrane helix</keyword>
<keyword evidence="3" id="KW-0472">Membrane</keyword>